<evidence type="ECO:0000313" key="3">
    <source>
        <dbReference type="Proteomes" id="UP000054466"/>
    </source>
</evidence>
<dbReference type="Proteomes" id="UP000054466">
    <property type="component" value="Unassembled WGS sequence"/>
</dbReference>
<accession>A0A0D1Z8G3</accession>
<dbReference type="PANTHER" id="PTHR36440">
    <property type="entry name" value="PUTATIVE (AFU_ORTHOLOGUE AFUA_8G07350)-RELATED"/>
    <property type="match status" value="1"/>
</dbReference>
<dbReference type="HOGENOM" id="CLU_1421369_0_0_1"/>
<feature type="domain" description="Cupin type-2" evidence="1">
    <location>
        <begin position="26"/>
        <end position="97"/>
    </location>
</feature>
<reference evidence="2 3" key="1">
    <citation type="submission" date="2015-01" db="EMBL/GenBank/DDBJ databases">
        <title>The Genome Sequence of Cladophialophora immunda CBS83496.</title>
        <authorList>
            <consortium name="The Broad Institute Genomics Platform"/>
            <person name="Cuomo C."/>
            <person name="de Hoog S."/>
            <person name="Gorbushina A."/>
            <person name="Stielow B."/>
            <person name="Teixiera M."/>
            <person name="Abouelleil A."/>
            <person name="Chapman S.B."/>
            <person name="Priest M."/>
            <person name="Young S.K."/>
            <person name="Wortman J."/>
            <person name="Nusbaum C."/>
            <person name="Birren B."/>
        </authorList>
    </citation>
    <scope>NUCLEOTIDE SEQUENCE [LARGE SCALE GENOMIC DNA]</scope>
    <source>
        <strain evidence="2 3">CBS 83496</strain>
    </source>
</reference>
<sequence length="189" mass="20501">MNADKLPIIVESSLTNGGKRTVIDSDLAPGAKAPSHYHTDFTETFTLVSGSMTVWTSEDMDEVNFKPIELEVGKAVPVPPNTLHKFLVNEHSRVHVVMSPGTIGFERMILIMRGTQADGVYTQFSSPETESGATFYSVLGDLTNTMYVGEAKARLDALIAAKGSEVEIVKQDLIAKYASDEHLKKAAGL</sequence>
<organism evidence="2 3">
    <name type="scientific">Cladophialophora immunda</name>
    <dbReference type="NCBI Taxonomy" id="569365"/>
    <lineage>
        <taxon>Eukaryota</taxon>
        <taxon>Fungi</taxon>
        <taxon>Dikarya</taxon>
        <taxon>Ascomycota</taxon>
        <taxon>Pezizomycotina</taxon>
        <taxon>Eurotiomycetes</taxon>
        <taxon>Chaetothyriomycetidae</taxon>
        <taxon>Chaetothyriales</taxon>
        <taxon>Herpotrichiellaceae</taxon>
        <taxon>Cladophialophora</taxon>
    </lineage>
</organism>
<evidence type="ECO:0000313" key="2">
    <source>
        <dbReference type="EMBL" id="KIW23941.1"/>
    </source>
</evidence>
<gene>
    <name evidence="2" type="ORF">PV07_09688</name>
</gene>
<keyword evidence="3" id="KW-1185">Reference proteome</keyword>
<dbReference type="AlphaFoldDB" id="A0A0D1Z8G3"/>
<dbReference type="PANTHER" id="PTHR36440:SF1">
    <property type="entry name" value="PUTATIVE (AFU_ORTHOLOGUE AFUA_8G07350)-RELATED"/>
    <property type="match status" value="1"/>
</dbReference>
<dbReference type="Gene3D" id="2.60.120.10">
    <property type="entry name" value="Jelly Rolls"/>
    <property type="match status" value="1"/>
</dbReference>
<dbReference type="Pfam" id="PF07883">
    <property type="entry name" value="Cupin_2"/>
    <property type="match status" value="1"/>
</dbReference>
<name>A0A0D1Z8G3_9EURO</name>
<dbReference type="RefSeq" id="XP_016244157.1">
    <property type="nucleotide sequence ID" value="XM_016396966.1"/>
</dbReference>
<dbReference type="EMBL" id="KN847045">
    <property type="protein sequence ID" value="KIW23941.1"/>
    <property type="molecule type" value="Genomic_DNA"/>
</dbReference>
<evidence type="ECO:0000259" key="1">
    <source>
        <dbReference type="Pfam" id="PF07883"/>
    </source>
</evidence>
<dbReference type="VEuPathDB" id="FungiDB:PV07_09688"/>
<dbReference type="GeneID" id="27348882"/>
<dbReference type="InterPro" id="IPR053146">
    <property type="entry name" value="QDO-like"/>
</dbReference>
<dbReference type="InterPro" id="IPR013096">
    <property type="entry name" value="Cupin_2"/>
</dbReference>
<dbReference type="InterPro" id="IPR014710">
    <property type="entry name" value="RmlC-like_jellyroll"/>
</dbReference>
<dbReference type="OrthoDB" id="4763033at2759"/>
<protein>
    <recommendedName>
        <fullName evidence="1">Cupin type-2 domain-containing protein</fullName>
    </recommendedName>
</protein>
<proteinExistence type="predicted"/>
<dbReference type="SUPFAM" id="SSF51182">
    <property type="entry name" value="RmlC-like cupins"/>
    <property type="match status" value="1"/>
</dbReference>
<dbReference type="InterPro" id="IPR011051">
    <property type="entry name" value="RmlC_Cupin_sf"/>
</dbReference>